<feature type="region of interest" description="Disordered" evidence="1">
    <location>
        <begin position="1"/>
        <end position="93"/>
    </location>
</feature>
<feature type="region of interest" description="Disordered" evidence="1">
    <location>
        <begin position="278"/>
        <end position="306"/>
    </location>
</feature>
<feature type="compositionally biased region" description="Low complexity" evidence="1">
    <location>
        <begin position="41"/>
        <end position="63"/>
    </location>
</feature>
<organism evidence="2">
    <name type="scientific">Alexandrium monilatum</name>
    <dbReference type="NCBI Taxonomy" id="311494"/>
    <lineage>
        <taxon>Eukaryota</taxon>
        <taxon>Sar</taxon>
        <taxon>Alveolata</taxon>
        <taxon>Dinophyceae</taxon>
        <taxon>Gonyaulacales</taxon>
        <taxon>Pyrocystaceae</taxon>
        <taxon>Alexandrium</taxon>
    </lineage>
</organism>
<proteinExistence type="predicted"/>
<gene>
    <name evidence="2" type="ORF">AMON00008_LOCUS9187</name>
</gene>
<feature type="region of interest" description="Disordered" evidence="1">
    <location>
        <begin position="333"/>
        <end position="409"/>
    </location>
</feature>
<protein>
    <submittedName>
        <fullName evidence="2">Uncharacterized protein</fullName>
    </submittedName>
</protein>
<name>A0A7S4USI7_9DINO</name>
<feature type="compositionally biased region" description="Basic and acidic residues" evidence="1">
    <location>
        <begin position="394"/>
        <end position="409"/>
    </location>
</feature>
<feature type="region of interest" description="Disordered" evidence="1">
    <location>
        <begin position="220"/>
        <end position="259"/>
    </location>
</feature>
<feature type="compositionally biased region" description="Low complexity" evidence="1">
    <location>
        <begin position="77"/>
        <end position="88"/>
    </location>
</feature>
<feature type="compositionally biased region" description="Basic and acidic residues" evidence="1">
    <location>
        <begin position="250"/>
        <end position="259"/>
    </location>
</feature>
<sequence>MFAAGLEVESRPLFTPLLGTAPLQRRTPPEEPLMGHRSRSPRLAGRGAAAGRAGAGRVAPDAAVRAEAEVGRTRAVPSSSPRCRCSSPQGRRARLQRAADSQRWLSQAEGRGDVGSSWCAGSGRCRSTGCVAGRAPGRSRPPVRPGVPFPWSWTATLRSSSASGVTSGCSAKRRRRSTLHVQPLDRKPKLLLDLPDKLPFHADPHIPFAWMWPLEFDSPPRVSKAPRTRSQPPREAASHGQQVLPGMERGNGKRPMEEHPGCAVQEAWLPRADRPVATLPRPVGLPGEDIGKSEHPSMRSKVGQCGTSKAEVAMEAIRRAEKTAAALASEVQRQLAAMEGTSPRSRSPPLPPSRRTAGVWDLPPRRSLRTEEVGGLAARARDRAGLFLAPPPARRGERSRSRSREAGIS</sequence>
<dbReference type="EMBL" id="HBNR01014196">
    <property type="protein sequence ID" value="CAE4569568.1"/>
    <property type="molecule type" value="Transcribed_RNA"/>
</dbReference>
<accession>A0A7S4USI7</accession>
<reference evidence="2" key="1">
    <citation type="submission" date="2021-01" db="EMBL/GenBank/DDBJ databases">
        <authorList>
            <person name="Corre E."/>
            <person name="Pelletier E."/>
            <person name="Niang G."/>
            <person name="Scheremetjew M."/>
            <person name="Finn R."/>
            <person name="Kale V."/>
            <person name="Holt S."/>
            <person name="Cochrane G."/>
            <person name="Meng A."/>
            <person name="Brown T."/>
            <person name="Cohen L."/>
        </authorList>
    </citation>
    <scope>NUCLEOTIDE SEQUENCE</scope>
    <source>
        <strain evidence="2">CCMP3105</strain>
    </source>
</reference>
<evidence type="ECO:0000256" key="1">
    <source>
        <dbReference type="SAM" id="MobiDB-lite"/>
    </source>
</evidence>
<dbReference type="AlphaFoldDB" id="A0A7S4USI7"/>
<evidence type="ECO:0000313" key="2">
    <source>
        <dbReference type="EMBL" id="CAE4569568.1"/>
    </source>
</evidence>